<dbReference type="PATRIC" id="fig|405446.3.peg.1998"/>
<keyword evidence="3" id="KW-1185">Reference proteome</keyword>
<dbReference type="Pfam" id="PF01497">
    <property type="entry name" value="Peripla_BP_2"/>
    <property type="match status" value="1"/>
</dbReference>
<sequence length="345" mass="36661">MRRRTLLQAFALAPLLAANAKLLAMPAQRVLRLGAPKATPQRVFAAGPPAAVLLAAVAPERLLGWPMKISPEALAQLPMAVRALPVVGRLAGRGSTVSLERLLAMQPDLVLDAGDFDANYRDSAERTWKQTSIPFELIAGRLPDHPAQLRHVGRLLGVAARGEALAQAAEAQLALVREVLAVRPAATRPSVYYGRGSDGLESGLSGSINTEVIEFCGGRNVAASVGAGGLARVSFEQLLAWDPDVILTQDAGFAASAAQDPRWRALRAVRERRLHCAPVLPFGWLDGPPGINRLPGLPWLLSRLHPGTTPVLAPAALRGRISALHQLLWGQPLPAALSRSLDANV</sequence>
<organism evidence="2 3">
    <name type="scientific">Stenotrophomonas terrae</name>
    <dbReference type="NCBI Taxonomy" id="405446"/>
    <lineage>
        <taxon>Bacteria</taxon>
        <taxon>Pseudomonadati</taxon>
        <taxon>Pseudomonadota</taxon>
        <taxon>Gammaproteobacteria</taxon>
        <taxon>Lysobacterales</taxon>
        <taxon>Lysobacteraceae</taxon>
        <taxon>Stenotrophomonas</taxon>
    </lineage>
</organism>
<dbReference type="SUPFAM" id="SSF53807">
    <property type="entry name" value="Helical backbone' metal receptor"/>
    <property type="match status" value="1"/>
</dbReference>
<evidence type="ECO:0000313" key="2">
    <source>
        <dbReference type="EMBL" id="KRG72478.1"/>
    </source>
</evidence>
<dbReference type="Gene3D" id="1.20.58.2180">
    <property type="match status" value="1"/>
</dbReference>
<dbReference type="RefSeq" id="WP_057626346.1">
    <property type="nucleotide sequence ID" value="NZ_LDJJ01000004.1"/>
</dbReference>
<dbReference type="InterPro" id="IPR002491">
    <property type="entry name" value="ABC_transptr_periplasmic_BD"/>
</dbReference>
<dbReference type="Proteomes" id="UP000051863">
    <property type="component" value="Unassembled WGS sequence"/>
</dbReference>
<feature type="domain" description="Fe/B12 periplasmic-binding" evidence="1">
    <location>
        <begin position="42"/>
        <end position="308"/>
    </location>
</feature>
<accession>A0A0R0D208</accession>
<name>A0A0R0D208_9GAMM</name>
<dbReference type="PANTHER" id="PTHR30535:SF34">
    <property type="entry name" value="MOLYBDATE-BINDING PROTEIN MOLA"/>
    <property type="match status" value="1"/>
</dbReference>
<dbReference type="Gene3D" id="3.40.50.1980">
    <property type="entry name" value="Nitrogenase molybdenum iron protein domain"/>
    <property type="match status" value="2"/>
</dbReference>
<evidence type="ECO:0000259" key="1">
    <source>
        <dbReference type="PROSITE" id="PS50983"/>
    </source>
</evidence>
<dbReference type="AlphaFoldDB" id="A0A0R0D208"/>
<dbReference type="OrthoDB" id="9775594at2"/>
<dbReference type="PANTHER" id="PTHR30535">
    <property type="entry name" value="VITAMIN B12-BINDING PROTEIN"/>
    <property type="match status" value="1"/>
</dbReference>
<gene>
    <name evidence="2" type="ORF">ABB27_00935</name>
</gene>
<dbReference type="InterPro" id="IPR050902">
    <property type="entry name" value="ABC_Transporter_SBP"/>
</dbReference>
<evidence type="ECO:0000313" key="3">
    <source>
        <dbReference type="Proteomes" id="UP000051863"/>
    </source>
</evidence>
<protein>
    <submittedName>
        <fullName evidence="2">ABC transporter substrate-binding protein</fullName>
    </submittedName>
</protein>
<comment type="caution">
    <text evidence="2">The sequence shown here is derived from an EMBL/GenBank/DDBJ whole genome shotgun (WGS) entry which is preliminary data.</text>
</comment>
<dbReference type="EMBL" id="LDJJ01000004">
    <property type="protein sequence ID" value="KRG72478.1"/>
    <property type="molecule type" value="Genomic_DNA"/>
</dbReference>
<dbReference type="PROSITE" id="PS50983">
    <property type="entry name" value="FE_B12_PBP"/>
    <property type="match status" value="1"/>
</dbReference>
<reference evidence="2 3" key="1">
    <citation type="submission" date="2015-05" db="EMBL/GenBank/DDBJ databases">
        <title>Genome sequencing and analysis of members of genus Stenotrophomonas.</title>
        <authorList>
            <person name="Patil P.P."/>
            <person name="Midha S."/>
            <person name="Patil P.B."/>
        </authorList>
    </citation>
    <scope>NUCLEOTIDE SEQUENCE [LARGE SCALE GENOMIC DNA]</scope>
    <source>
        <strain evidence="2 3">DSM 18941</strain>
    </source>
</reference>
<dbReference type="GO" id="GO:0071281">
    <property type="term" value="P:cellular response to iron ion"/>
    <property type="evidence" value="ECO:0007669"/>
    <property type="project" value="TreeGrafter"/>
</dbReference>
<proteinExistence type="predicted"/>